<protein>
    <recommendedName>
        <fullName evidence="3">histidine kinase</fullName>
        <ecNumber evidence="3">2.7.13.3</ecNumber>
    </recommendedName>
</protein>
<dbReference type="InterPro" id="IPR005467">
    <property type="entry name" value="His_kinase_dom"/>
</dbReference>
<dbReference type="InterPro" id="IPR050428">
    <property type="entry name" value="TCS_sensor_his_kinase"/>
</dbReference>
<keyword evidence="8 17" id="KW-0418">Kinase</keyword>
<proteinExistence type="predicted"/>
<dbReference type="SUPFAM" id="SSF55874">
    <property type="entry name" value="ATPase domain of HSP90 chaperone/DNA topoisomerase II/histidine kinase"/>
    <property type="match status" value="1"/>
</dbReference>
<dbReference type="InterPro" id="IPR003594">
    <property type="entry name" value="HATPase_dom"/>
</dbReference>
<reference evidence="17 18" key="1">
    <citation type="submission" date="2018-06" db="EMBL/GenBank/DDBJ databases">
        <title>Genomic Encyclopedia of Type Strains, Phase III (KMG-III): the genomes of soil and plant-associated and newly described type strains.</title>
        <authorList>
            <person name="Whitman W."/>
        </authorList>
    </citation>
    <scope>NUCLEOTIDE SEQUENCE [LARGE SCALE GENOMIC DNA]</scope>
    <source>
        <strain evidence="17 18">CECT 7646</strain>
    </source>
</reference>
<dbReference type="InterPro" id="IPR036097">
    <property type="entry name" value="HisK_dim/P_sf"/>
</dbReference>
<keyword evidence="12 14" id="KW-0472">Membrane</keyword>
<sequence length="475" mass="50879">MNPGGPAFGRPASDPDAAAQPPSLRSRLLRNVLGPMAIAWLSGGVVAVGVASVFTQRAFDRALLDDAYSVAASVRPTRDSLELTLTPREVGAVLFDQTETVYFAVRWPDGTLVAGHANLYAPSPLDGASYRFSDIHYQGHALRAVTLQRGGERPFTVIMGETTQTRQILLRNVLVLSVLPQLGLLALLAFWLRRAVGRDLQPLAALQHAMDQRDVHDLSPVAATASTSEIQRLGEAVNGLFARVGGGVRAQREFAGNVAHELRTPLAGIRALAEYGLAQNDPAVWREQLERIARSEERASHLVDQLLAMARADEGPALRMAPVVLDMLVRDAVLRFLPRADAAGVDLGARGIEDPVTVLGHAALLEGIVNNLLDNALRYGLAPPQTARSITVEVVQEGDTVTLCVVDNGPGISVERRGRLQQRWSQGPEGQWLRQGMGLGLAIIARYAQLMGAPLRLGDAPGGQGLAVSVTLTRA</sequence>
<feature type="region of interest" description="Disordered" evidence="13">
    <location>
        <begin position="1"/>
        <end position="21"/>
    </location>
</feature>
<dbReference type="PRINTS" id="PR00344">
    <property type="entry name" value="BCTRLSENSOR"/>
</dbReference>
<keyword evidence="11" id="KW-0902">Two-component regulatory system</keyword>
<dbReference type="InterPro" id="IPR003661">
    <property type="entry name" value="HisK_dim/P_dom"/>
</dbReference>
<feature type="domain" description="Histidine kinase" evidence="15">
    <location>
        <begin position="257"/>
        <end position="475"/>
    </location>
</feature>
<dbReference type="Gene3D" id="1.10.287.130">
    <property type="match status" value="1"/>
</dbReference>
<evidence type="ECO:0000256" key="14">
    <source>
        <dbReference type="SAM" id="Phobius"/>
    </source>
</evidence>
<dbReference type="Pfam" id="PF02518">
    <property type="entry name" value="HATPase_c"/>
    <property type="match status" value="1"/>
</dbReference>
<dbReference type="EMBL" id="QJTC01000027">
    <property type="protein sequence ID" value="PYE74275.1"/>
    <property type="molecule type" value="Genomic_DNA"/>
</dbReference>
<dbReference type="SUPFAM" id="SSF47384">
    <property type="entry name" value="Homodimeric domain of signal transducing histidine kinase"/>
    <property type="match status" value="1"/>
</dbReference>
<dbReference type="GO" id="GO:0000155">
    <property type="term" value="F:phosphorelay sensor kinase activity"/>
    <property type="evidence" value="ECO:0007669"/>
    <property type="project" value="InterPro"/>
</dbReference>
<comment type="caution">
    <text evidence="17">The sequence shown here is derived from an EMBL/GenBank/DDBJ whole genome shotgun (WGS) entry which is preliminary data.</text>
</comment>
<dbReference type="GO" id="GO:0005524">
    <property type="term" value="F:ATP binding"/>
    <property type="evidence" value="ECO:0007669"/>
    <property type="project" value="UniProtKB-KW"/>
</dbReference>
<dbReference type="Proteomes" id="UP000247540">
    <property type="component" value="Unassembled WGS sequence"/>
</dbReference>
<feature type="transmembrane region" description="Helical" evidence="14">
    <location>
        <begin position="173"/>
        <end position="192"/>
    </location>
</feature>
<dbReference type="GO" id="GO:0005886">
    <property type="term" value="C:plasma membrane"/>
    <property type="evidence" value="ECO:0007669"/>
    <property type="project" value="TreeGrafter"/>
</dbReference>
<evidence type="ECO:0000313" key="18">
    <source>
        <dbReference type="Proteomes" id="UP000247540"/>
    </source>
</evidence>
<evidence type="ECO:0000259" key="16">
    <source>
        <dbReference type="PROSITE" id="PS50885"/>
    </source>
</evidence>
<evidence type="ECO:0000256" key="1">
    <source>
        <dbReference type="ARBA" id="ARBA00000085"/>
    </source>
</evidence>
<feature type="compositionally biased region" description="Low complexity" evidence="13">
    <location>
        <begin position="11"/>
        <end position="21"/>
    </location>
</feature>
<evidence type="ECO:0000259" key="15">
    <source>
        <dbReference type="PROSITE" id="PS50109"/>
    </source>
</evidence>
<dbReference type="EC" id="2.7.13.3" evidence="3"/>
<dbReference type="InterPro" id="IPR013727">
    <property type="entry name" value="2CSK_N"/>
</dbReference>
<dbReference type="SMART" id="SM00388">
    <property type="entry name" value="HisKA"/>
    <property type="match status" value="1"/>
</dbReference>
<evidence type="ECO:0000256" key="12">
    <source>
        <dbReference type="ARBA" id="ARBA00023136"/>
    </source>
</evidence>
<evidence type="ECO:0000256" key="8">
    <source>
        <dbReference type="ARBA" id="ARBA00022777"/>
    </source>
</evidence>
<evidence type="ECO:0000256" key="6">
    <source>
        <dbReference type="ARBA" id="ARBA00022692"/>
    </source>
</evidence>
<gene>
    <name evidence="17" type="ORF">DFQ15_12733</name>
</gene>
<dbReference type="Pfam" id="PF00512">
    <property type="entry name" value="HisKA"/>
    <property type="match status" value="1"/>
</dbReference>
<feature type="transmembrane region" description="Helical" evidence="14">
    <location>
        <begin position="32"/>
        <end position="54"/>
    </location>
</feature>
<evidence type="ECO:0000256" key="2">
    <source>
        <dbReference type="ARBA" id="ARBA00004141"/>
    </source>
</evidence>
<dbReference type="Gene3D" id="3.30.565.10">
    <property type="entry name" value="Histidine kinase-like ATPase, C-terminal domain"/>
    <property type="match status" value="1"/>
</dbReference>
<evidence type="ECO:0000256" key="4">
    <source>
        <dbReference type="ARBA" id="ARBA00022553"/>
    </source>
</evidence>
<dbReference type="AlphaFoldDB" id="A0A318SQ91"/>
<name>A0A318SQ91_9BURK</name>
<evidence type="ECO:0000256" key="3">
    <source>
        <dbReference type="ARBA" id="ARBA00012438"/>
    </source>
</evidence>
<dbReference type="PANTHER" id="PTHR45436">
    <property type="entry name" value="SENSOR HISTIDINE KINASE YKOH"/>
    <property type="match status" value="1"/>
</dbReference>
<evidence type="ECO:0000256" key="9">
    <source>
        <dbReference type="ARBA" id="ARBA00022840"/>
    </source>
</evidence>
<comment type="subcellular location">
    <subcellularLocation>
        <location evidence="2">Membrane</location>
        <topology evidence="2">Multi-pass membrane protein</topology>
    </subcellularLocation>
</comment>
<keyword evidence="4" id="KW-0597">Phosphoprotein</keyword>
<evidence type="ECO:0000256" key="10">
    <source>
        <dbReference type="ARBA" id="ARBA00022989"/>
    </source>
</evidence>
<comment type="catalytic activity">
    <reaction evidence="1">
        <text>ATP + protein L-histidine = ADP + protein N-phospho-L-histidine.</text>
        <dbReference type="EC" id="2.7.13.3"/>
    </reaction>
</comment>
<dbReference type="SMART" id="SM00387">
    <property type="entry name" value="HATPase_c"/>
    <property type="match status" value="1"/>
</dbReference>
<feature type="domain" description="HAMP" evidence="16">
    <location>
        <begin position="197"/>
        <end position="249"/>
    </location>
</feature>
<organism evidence="17 18">
    <name type="scientific">Xylophilus ampelinus</name>
    <dbReference type="NCBI Taxonomy" id="54067"/>
    <lineage>
        <taxon>Bacteria</taxon>
        <taxon>Pseudomonadati</taxon>
        <taxon>Pseudomonadota</taxon>
        <taxon>Betaproteobacteria</taxon>
        <taxon>Burkholderiales</taxon>
        <taxon>Xylophilus</taxon>
    </lineage>
</organism>
<evidence type="ECO:0000256" key="7">
    <source>
        <dbReference type="ARBA" id="ARBA00022741"/>
    </source>
</evidence>
<keyword evidence="9" id="KW-0067">ATP-binding</keyword>
<evidence type="ECO:0000256" key="11">
    <source>
        <dbReference type="ARBA" id="ARBA00023012"/>
    </source>
</evidence>
<keyword evidence="18" id="KW-1185">Reference proteome</keyword>
<dbReference type="InterPro" id="IPR036890">
    <property type="entry name" value="HATPase_C_sf"/>
</dbReference>
<dbReference type="Pfam" id="PF08521">
    <property type="entry name" value="2CSK_N"/>
    <property type="match status" value="1"/>
</dbReference>
<keyword evidence="10 14" id="KW-1133">Transmembrane helix</keyword>
<keyword evidence="6 14" id="KW-0812">Transmembrane</keyword>
<evidence type="ECO:0000256" key="5">
    <source>
        <dbReference type="ARBA" id="ARBA00022679"/>
    </source>
</evidence>
<accession>A0A318SQ91</accession>
<evidence type="ECO:0000313" key="17">
    <source>
        <dbReference type="EMBL" id="PYE74275.1"/>
    </source>
</evidence>
<keyword evidence="7" id="KW-0547">Nucleotide-binding</keyword>
<dbReference type="CDD" id="cd00082">
    <property type="entry name" value="HisKA"/>
    <property type="match status" value="1"/>
</dbReference>
<dbReference type="InterPro" id="IPR004358">
    <property type="entry name" value="Sig_transdc_His_kin-like_C"/>
</dbReference>
<keyword evidence="5" id="KW-0808">Transferase</keyword>
<dbReference type="PROSITE" id="PS50109">
    <property type="entry name" value="HIS_KIN"/>
    <property type="match status" value="1"/>
</dbReference>
<dbReference type="RefSeq" id="WP_233504540.1">
    <property type="nucleotide sequence ID" value="NZ_JAMOFZ010000026.1"/>
</dbReference>
<dbReference type="InterPro" id="IPR003660">
    <property type="entry name" value="HAMP_dom"/>
</dbReference>
<dbReference type="PANTHER" id="PTHR45436:SF14">
    <property type="entry name" value="SENSOR PROTEIN QSEC"/>
    <property type="match status" value="1"/>
</dbReference>
<dbReference type="PROSITE" id="PS50885">
    <property type="entry name" value="HAMP"/>
    <property type="match status" value="1"/>
</dbReference>
<evidence type="ECO:0000256" key="13">
    <source>
        <dbReference type="SAM" id="MobiDB-lite"/>
    </source>
</evidence>